<dbReference type="OrthoDB" id="9788221at2"/>
<keyword evidence="1" id="KW-0812">Transmembrane</keyword>
<sequence>MFGGNPARVVFSDKKLSEDIMCKIAREVNAPETAFVFLTYISVFLLLKKKYPTVVMQL</sequence>
<dbReference type="InterPro" id="IPR003719">
    <property type="entry name" value="Phenazine_PhzF-like"/>
</dbReference>
<evidence type="ECO:0000256" key="1">
    <source>
        <dbReference type="SAM" id="Phobius"/>
    </source>
</evidence>
<dbReference type="AlphaFoldDB" id="A0A226C069"/>
<keyword evidence="1" id="KW-0472">Membrane</keyword>
<feature type="transmembrane region" description="Helical" evidence="1">
    <location>
        <begin position="28"/>
        <end position="47"/>
    </location>
</feature>
<comment type="caution">
    <text evidence="2">The sequence shown here is derived from an EMBL/GenBank/DDBJ whole genome shotgun (WGS) entry which is preliminary data.</text>
</comment>
<dbReference type="RefSeq" id="WP_089022641.1">
    <property type="nucleotide sequence ID" value="NZ_NIQC01000003.1"/>
</dbReference>
<dbReference type="Gene3D" id="3.10.310.10">
    <property type="entry name" value="Diaminopimelate Epimerase, Chain A, domain 1"/>
    <property type="match status" value="1"/>
</dbReference>
<protein>
    <submittedName>
        <fullName evidence="2">Uncharacterized protein</fullName>
    </submittedName>
</protein>
<proteinExistence type="predicted"/>
<dbReference type="Pfam" id="PF02567">
    <property type="entry name" value="PhzC-PhzF"/>
    <property type="match status" value="1"/>
</dbReference>
<organism evidence="2 3">
    <name type="scientific">Natranaerobius trueperi</name>
    <dbReference type="NCBI Taxonomy" id="759412"/>
    <lineage>
        <taxon>Bacteria</taxon>
        <taxon>Bacillati</taxon>
        <taxon>Bacillota</taxon>
        <taxon>Clostridia</taxon>
        <taxon>Natranaerobiales</taxon>
        <taxon>Natranaerobiaceae</taxon>
        <taxon>Natranaerobius</taxon>
    </lineage>
</organism>
<dbReference type="Proteomes" id="UP000214588">
    <property type="component" value="Unassembled WGS sequence"/>
</dbReference>
<accession>A0A226C069</accession>
<evidence type="ECO:0000313" key="3">
    <source>
        <dbReference type="Proteomes" id="UP000214588"/>
    </source>
</evidence>
<dbReference type="GO" id="GO:0003824">
    <property type="term" value="F:catalytic activity"/>
    <property type="evidence" value="ECO:0007669"/>
    <property type="project" value="InterPro"/>
</dbReference>
<dbReference type="SUPFAM" id="SSF54506">
    <property type="entry name" value="Diaminopimelate epimerase-like"/>
    <property type="match status" value="1"/>
</dbReference>
<reference evidence="2 3" key="1">
    <citation type="submission" date="2017-06" db="EMBL/GenBank/DDBJ databases">
        <title>Draft Genome Sequence of Natranaerobius trueperi halophilic, alkalithermophilic bacteria from soda lakes.</title>
        <authorList>
            <person name="Zhao B."/>
        </authorList>
    </citation>
    <scope>NUCLEOTIDE SEQUENCE [LARGE SCALE GENOMIC DNA]</scope>
    <source>
        <strain evidence="2 3">DSM 18760</strain>
    </source>
</reference>
<keyword evidence="1" id="KW-1133">Transmembrane helix</keyword>
<name>A0A226C069_9FIRM</name>
<evidence type="ECO:0000313" key="2">
    <source>
        <dbReference type="EMBL" id="OWZ84571.1"/>
    </source>
</evidence>
<keyword evidence="3" id="KW-1185">Reference proteome</keyword>
<dbReference type="EMBL" id="NIQC01000003">
    <property type="protein sequence ID" value="OWZ84571.1"/>
    <property type="molecule type" value="Genomic_DNA"/>
</dbReference>
<gene>
    <name evidence="2" type="ORF">CDO51_02080</name>
</gene>